<evidence type="ECO:0000259" key="4">
    <source>
        <dbReference type="Pfam" id="PF11611"/>
    </source>
</evidence>
<keyword evidence="3" id="KW-1133">Transmembrane helix</keyword>
<evidence type="ECO:0000313" key="5">
    <source>
        <dbReference type="EMBL" id="ADD41028.1"/>
    </source>
</evidence>
<dbReference type="Pfam" id="PF11611">
    <property type="entry name" value="DUF4352"/>
    <property type="match status" value="1"/>
</dbReference>
<dbReference type="InterPro" id="IPR029050">
    <property type="entry name" value="Immunoprotect_excell_Ig-like"/>
</dbReference>
<dbReference type="InterPro" id="IPR029051">
    <property type="entry name" value="DUF4352"/>
</dbReference>
<dbReference type="AlphaFoldDB" id="D3PU82"/>
<keyword evidence="1" id="KW-0732">Signal</keyword>
<gene>
    <name evidence="5" type="ordered locus">Snas_1319</name>
</gene>
<evidence type="ECO:0000256" key="1">
    <source>
        <dbReference type="ARBA" id="ARBA00022729"/>
    </source>
</evidence>
<dbReference type="Proteomes" id="UP000000844">
    <property type="component" value="Chromosome"/>
</dbReference>
<dbReference type="STRING" id="446470.Snas_1319"/>
<feature type="compositionally biased region" description="Basic and acidic residues" evidence="2">
    <location>
        <begin position="94"/>
        <end position="107"/>
    </location>
</feature>
<organism evidence="5 6">
    <name type="scientific">Stackebrandtia nassauensis (strain DSM 44728 / CIP 108903 / NRRL B-16338 / NBRC 102104 / LLR-40K-21)</name>
    <dbReference type="NCBI Taxonomy" id="446470"/>
    <lineage>
        <taxon>Bacteria</taxon>
        <taxon>Bacillati</taxon>
        <taxon>Actinomycetota</taxon>
        <taxon>Actinomycetes</taxon>
        <taxon>Glycomycetales</taxon>
        <taxon>Glycomycetaceae</taxon>
        <taxon>Stackebrandtia</taxon>
    </lineage>
</organism>
<feature type="region of interest" description="Disordered" evidence="2">
    <location>
        <begin position="77"/>
        <end position="107"/>
    </location>
</feature>
<name>D3PU82_STANL</name>
<dbReference type="eggNOG" id="COG0515">
    <property type="taxonomic scope" value="Bacteria"/>
</dbReference>
<feature type="transmembrane region" description="Helical" evidence="3">
    <location>
        <begin position="48"/>
        <end position="73"/>
    </location>
</feature>
<sequence length="235" mass="25317">MTITVWDFVWLVTSWLRHNVRKMNTDAPQPQFPVHTPPPAPKKSNKTAWIIIGAIGAVVLLACCGISAAVFALNDDKPSASGSENSDSDSDAGSDAKDDSKKEKSAKIGDTVKDGDFEFTVTKVEDGVDKVGDQYLEKEASGQFVIVHVTVKNVGEKADLFSDTEQKIIDVDGKEYDADSEAGVYIEDNQALLDNINPGNDAKVQLVFDVPDKVKLDSIKLAGNFGSDGVSVKLK</sequence>
<keyword evidence="3" id="KW-0472">Membrane</keyword>
<dbReference type="OrthoDB" id="3430849at2"/>
<accession>D3PU82</accession>
<dbReference type="KEGG" id="sna:Snas_1319"/>
<dbReference type="EMBL" id="CP001778">
    <property type="protein sequence ID" value="ADD41028.1"/>
    <property type="molecule type" value="Genomic_DNA"/>
</dbReference>
<keyword evidence="6" id="KW-1185">Reference proteome</keyword>
<protein>
    <recommendedName>
        <fullName evidence="4">DUF4352 domain-containing protein</fullName>
    </recommendedName>
</protein>
<evidence type="ECO:0000313" key="6">
    <source>
        <dbReference type="Proteomes" id="UP000000844"/>
    </source>
</evidence>
<feature type="domain" description="DUF4352" evidence="4">
    <location>
        <begin position="107"/>
        <end position="221"/>
    </location>
</feature>
<dbReference type="Gene3D" id="2.60.40.1240">
    <property type="match status" value="1"/>
</dbReference>
<keyword evidence="3" id="KW-0812">Transmembrane</keyword>
<proteinExistence type="predicted"/>
<evidence type="ECO:0000256" key="3">
    <source>
        <dbReference type="SAM" id="Phobius"/>
    </source>
</evidence>
<evidence type="ECO:0000256" key="2">
    <source>
        <dbReference type="SAM" id="MobiDB-lite"/>
    </source>
</evidence>
<reference evidence="5 6" key="1">
    <citation type="journal article" date="2009" name="Stand. Genomic Sci.">
        <title>Complete genome sequence of Stackebrandtia nassauensis type strain (LLR-40K-21).</title>
        <authorList>
            <person name="Munk C."/>
            <person name="Lapidus A."/>
            <person name="Copeland A."/>
            <person name="Jando M."/>
            <person name="Mayilraj S."/>
            <person name="Glavina Del Rio T."/>
            <person name="Nolan M."/>
            <person name="Chen F."/>
            <person name="Lucas S."/>
            <person name="Tice H."/>
            <person name="Cheng J.F."/>
            <person name="Han C."/>
            <person name="Detter J.C."/>
            <person name="Bruce D."/>
            <person name="Goodwin L."/>
            <person name="Chain P."/>
            <person name="Pitluck S."/>
            <person name="Goker M."/>
            <person name="Ovchinikova G."/>
            <person name="Pati A."/>
            <person name="Ivanova N."/>
            <person name="Mavromatis K."/>
            <person name="Chen A."/>
            <person name="Palaniappan K."/>
            <person name="Land M."/>
            <person name="Hauser L."/>
            <person name="Chang Y.J."/>
            <person name="Jeffries C.D."/>
            <person name="Bristow J."/>
            <person name="Eisen J.A."/>
            <person name="Markowitz V."/>
            <person name="Hugenholtz P."/>
            <person name="Kyrpides N.C."/>
            <person name="Klenk H.P."/>
        </authorList>
    </citation>
    <scope>NUCLEOTIDE SEQUENCE [LARGE SCALE GENOMIC DNA]</scope>
    <source>
        <strain evidence="6">DSM 44728 / CIP 108903 / NRRL B-16338 / NBRC 102104 / LLR-40K-21</strain>
    </source>
</reference>
<dbReference type="HOGENOM" id="CLU_072584_1_0_11"/>